<dbReference type="InterPro" id="IPR025121">
    <property type="entry name" value="GTPase_HflX_N"/>
</dbReference>
<keyword evidence="1 6" id="KW-0963">Cytoplasm</keyword>
<dbReference type="PIRSF" id="PIRSF006809">
    <property type="entry name" value="GTP-binding_hflX_prd"/>
    <property type="match status" value="1"/>
</dbReference>
<evidence type="ECO:0000313" key="11">
    <source>
        <dbReference type="EMBL" id="AKG08041.1"/>
    </source>
</evidence>
<dbReference type="SUPFAM" id="SSF52540">
    <property type="entry name" value="P-loop containing nucleoside triphosphate hydrolases"/>
    <property type="match status" value="1"/>
</dbReference>
<gene>
    <name evidence="6" type="primary">hflX</name>
    <name evidence="11" type="ORF">AAX06_07585</name>
</gene>
<name>A0AAC8PWI0_9GAMM</name>
<evidence type="ECO:0000256" key="4">
    <source>
        <dbReference type="ARBA" id="ARBA00022842"/>
    </source>
</evidence>
<feature type="binding site" evidence="8">
    <location>
        <position position="213"/>
    </location>
    <ligand>
        <name>Mg(2+)</name>
        <dbReference type="ChEBI" id="CHEBI:18420"/>
    </ligand>
</feature>
<feature type="domain" description="Hflx-type G" evidence="10">
    <location>
        <begin position="200"/>
        <end position="365"/>
    </location>
</feature>
<evidence type="ECO:0000313" key="12">
    <source>
        <dbReference type="Proteomes" id="UP000077465"/>
    </source>
</evidence>
<feature type="binding site" evidence="7">
    <location>
        <begin position="253"/>
        <end position="256"/>
    </location>
    <ligand>
        <name>GTP</name>
        <dbReference type="ChEBI" id="CHEBI:37565"/>
    </ligand>
</feature>
<dbReference type="NCBIfam" id="NF008280">
    <property type="entry name" value="PRK11058.1"/>
    <property type="match status" value="1"/>
</dbReference>
<dbReference type="CDD" id="cd01878">
    <property type="entry name" value="HflX"/>
    <property type="match status" value="1"/>
</dbReference>
<accession>A0AAC8PWI0</accession>
<dbReference type="PANTHER" id="PTHR10229">
    <property type="entry name" value="GTP-BINDING PROTEIN HFLX"/>
    <property type="match status" value="1"/>
</dbReference>
<dbReference type="InterPro" id="IPR042108">
    <property type="entry name" value="GTPase_HflX_N_sf"/>
</dbReference>
<dbReference type="Pfam" id="PF13167">
    <property type="entry name" value="GTP-bdg_N"/>
    <property type="match status" value="1"/>
</dbReference>
<dbReference type="InterPro" id="IPR032305">
    <property type="entry name" value="GTP-bd_M"/>
</dbReference>
<dbReference type="Proteomes" id="UP000077465">
    <property type="component" value="Chromosome"/>
</dbReference>
<evidence type="ECO:0000256" key="8">
    <source>
        <dbReference type="PIRSR" id="PIRSR006809-2"/>
    </source>
</evidence>
<dbReference type="InterPro" id="IPR030394">
    <property type="entry name" value="G_HFLX_dom"/>
</dbReference>
<comment type="similarity">
    <text evidence="6">Belongs to the TRAFAC class OBG-HflX-like GTPase superfamily. HflX GTPase family.</text>
</comment>
<keyword evidence="2 8" id="KW-0479">Metal-binding</keyword>
<evidence type="ECO:0000259" key="10">
    <source>
        <dbReference type="PROSITE" id="PS51705"/>
    </source>
</evidence>
<organism evidence="11 12">
    <name type="scientific">Moraxella bovoculi</name>
    <dbReference type="NCBI Taxonomy" id="386891"/>
    <lineage>
        <taxon>Bacteria</taxon>
        <taxon>Pseudomonadati</taxon>
        <taxon>Pseudomonadota</taxon>
        <taxon>Gammaproteobacteria</taxon>
        <taxon>Moraxellales</taxon>
        <taxon>Moraxellaceae</taxon>
        <taxon>Moraxella</taxon>
    </lineage>
</organism>
<sequence>MQYFDRHDGGENAILVHLDIREMSDPDDLEEFRLLVHSAGANELDIITGGRNKPHAKYFVGTGKADEIAQAVARHEADIVIFNHDLTPSQERNLEALIKCRVLDRTGLILDIFAQRARTYEGKLQVELAQLSHLATRLVRGWTHLERQKGGIGLRGPGETQLETDRRLLQIRVNQLKNKLDKVKQTRSQGRAKRQKSDVPTVSLVGYTNAGKSTLFNRLADDNIYAADQLFATLDPTLRKVKWAGVGNVVLADTVGFVRHLPHELVESFHATLEETLEADLLLHVIDSSSPDMHEQIDAVNAVLDEIGVTAPVLLVHNKIDRTDEMPTIHYKEQGVPHRVYVSARENLGMDKLTQAVQELLVGGLSDFTLTLPHHAGQFKNTLHELGVITHSEFDDTGHEMLTVRLAKAKLKELLGKYHFNAFDVLPPHEASQFLPELEEFEKVEVKANDDKDNNDDLDPFCL</sequence>
<feature type="coiled-coil region" evidence="9">
    <location>
        <begin position="159"/>
        <end position="193"/>
    </location>
</feature>
<dbReference type="InterPro" id="IPR027417">
    <property type="entry name" value="P-loop_NTPase"/>
</dbReference>
<evidence type="ECO:0000256" key="1">
    <source>
        <dbReference type="ARBA" id="ARBA00022490"/>
    </source>
</evidence>
<feature type="binding site" evidence="7">
    <location>
        <begin position="343"/>
        <end position="345"/>
    </location>
    <ligand>
        <name>GTP</name>
        <dbReference type="ChEBI" id="CHEBI:37565"/>
    </ligand>
</feature>
<dbReference type="GO" id="GO:0046872">
    <property type="term" value="F:metal ion binding"/>
    <property type="evidence" value="ECO:0007669"/>
    <property type="project" value="UniProtKB-KW"/>
</dbReference>
<comment type="subcellular location">
    <subcellularLocation>
        <location evidence="6">Cytoplasm</location>
    </subcellularLocation>
    <text evidence="6">May associate with membranes.</text>
</comment>
<dbReference type="PRINTS" id="PR00326">
    <property type="entry name" value="GTP1OBG"/>
</dbReference>
<evidence type="ECO:0000256" key="3">
    <source>
        <dbReference type="ARBA" id="ARBA00022741"/>
    </source>
</evidence>
<evidence type="ECO:0000256" key="7">
    <source>
        <dbReference type="PIRSR" id="PIRSR006809-1"/>
    </source>
</evidence>
<dbReference type="GO" id="GO:0005737">
    <property type="term" value="C:cytoplasm"/>
    <property type="evidence" value="ECO:0007669"/>
    <property type="project" value="UniProtKB-SubCell"/>
</dbReference>
<dbReference type="Gene3D" id="3.40.50.300">
    <property type="entry name" value="P-loop containing nucleotide triphosphate hydrolases"/>
    <property type="match status" value="1"/>
</dbReference>
<dbReference type="FunFam" id="3.40.50.11060:FF:000001">
    <property type="entry name" value="GTPase HflX"/>
    <property type="match status" value="1"/>
</dbReference>
<reference evidence="11 12" key="1">
    <citation type="submission" date="2015-05" db="EMBL/GenBank/DDBJ databases">
        <authorList>
            <person name="Dickey A."/>
            <person name="Clawson M."/>
            <person name="Bono J."/>
            <person name="Loy J.D."/>
        </authorList>
    </citation>
    <scope>NUCLEOTIDE SEQUENCE [LARGE SCALE GENOMIC DNA]</scope>
    <source>
        <strain evidence="11 12">22581</strain>
    </source>
</reference>
<dbReference type="InterPro" id="IPR006073">
    <property type="entry name" value="GTP-bd"/>
</dbReference>
<protein>
    <recommendedName>
        <fullName evidence="6">GTPase HflX</fullName>
    </recommendedName>
    <alternativeName>
        <fullName evidence="6">GTP-binding protein HflX</fullName>
    </alternativeName>
</protein>
<dbReference type="Gene3D" id="6.10.250.2860">
    <property type="match status" value="1"/>
</dbReference>
<dbReference type="HAMAP" id="MF_00900">
    <property type="entry name" value="GTPase_HflX"/>
    <property type="match status" value="1"/>
</dbReference>
<evidence type="ECO:0000256" key="5">
    <source>
        <dbReference type="ARBA" id="ARBA00023134"/>
    </source>
</evidence>
<dbReference type="EMBL" id="CP011376">
    <property type="protein sequence ID" value="AKG08041.1"/>
    <property type="molecule type" value="Genomic_DNA"/>
</dbReference>
<evidence type="ECO:0000256" key="9">
    <source>
        <dbReference type="SAM" id="Coils"/>
    </source>
</evidence>
<keyword evidence="9" id="KW-0175">Coiled coil</keyword>
<dbReference type="NCBIfam" id="TIGR03156">
    <property type="entry name" value="GTP_HflX"/>
    <property type="match status" value="1"/>
</dbReference>
<dbReference type="RefSeq" id="WP_046696372.1">
    <property type="nucleotide sequence ID" value="NZ_CP011376.1"/>
</dbReference>
<dbReference type="PROSITE" id="PS51705">
    <property type="entry name" value="G_HFLX"/>
    <property type="match status" value="1"/>
</dbReference>
<dbReference type="Pfam" id="PF16360">
    <property type="entry name" value="GTP-bdg_M"/>
    <property type="match status" value="1"/>
</dbReference>
<evidence type="ECO:0000256" key="6">
    <source>
        <dbReference type="HAMAP-Rule" id="MF_00900"/>
    </source>
</evidence>
<feature type="binding site" evidence="7">
    <location>
        <begin position="231"/>
        <end position="235"/>
    </location>
    <ligand>
        <name>GTP</name>
        <dbReference type="ChEBI" id="CHEBI:37565"/>
    </ligand>
</feature>
<keyword evidence="4 8" id="KW-0460">Magnesium</keyword>
<keyword evidence="5 6" id="KW-0342">GTP-binding</keyword>
<comment type="subunit">
    <text evidence="6">Monomer. Associates with the 50S ribosomal subunit.</text>
</comment>
<dbReference type="InterPro" id="IPR016496">
    <property type="entry name" value="GTPase_HflX"/>
</dbReference>
<feature type="binding site" evidence="7">
    <location>
        <begin position="318"/>
        <end position="321"/>
    </location>
    <ligand>
        <name>GTP</name>
        <dbReference type="ChEBI" id="CHEBI:37565"/>
    </ligand>
</feature>
<feature type="binding site" evidence="8">
    <location>
        <position position="233"/>
    </location>
    <ligand>
        <name>Mg(2+)</name>
        <dbReference type="ChEBI" id="CHEBI:18420"/>
    </ligand>
</feature>
<proteinExistence type="inferred from homology"/>
<comment type="cofactor">
    <cofactor evidence="8">
        <name>Mg(2+)</name>
        <dbReference type="ChEBI" id="CHEBI:18420"/>
    </cofactor>
</comment>
<dbReference type="AlphaFoldDB" id="A0AAC8PWI0"/>
<dbReference type="FunFam" id="3.40.50.300:FF:000173">
    <property type="entry name" value="GTPase HflX"/>
    <property type="match status" value="1"/>
</dbReference>
<dbReference type="GO" id="GO:0003924">
    <property type="term" value="F:GTPase activity"/>
    <property type="evidence" value="ECO:0007669"/>
    <property type="project" value="UniProtKB-UniRule"/>
</dbReference>
<dbReference type="PANTHER" id="PTHR10229:SF0">
    <property type="entry name" value="GTP-BINDING PROTEIN 6-RELATED"/>
    <property type="match status" value="1"/>
</dbReference>
<keyword evidence="3 6" id="KW-0547">Nucleotide-binding</keyword>
<feature type="binding site" evidence="7">
    <location>
        <begin position="206"/>
        <end position="213"/>
    </location>
    <ligand>
        <name>GTP</name>
        <dbReference type="ChEBI" id="CHEBI:37565"/>
    </ligand>
</feature>
<evidence type="ECO:0000256" key="2">
    <source>
        <dbReference type="ARBA" id="ARBA00022723"/>
    </source>
</evidence>
<dbReference type="Gene3D" id="3.40.50.11060">
    <property type="entry name" value="GTPase HflX, N-terminal domain"/>
    <property type="match status" value="1"/>
</dbReference>
<dbReference type="GO" id="GO:0043022">
    <property type="term" value="F:ribosome binding"/>
    <property type="evidence" value="ECO:0007669"/>
    <property type="project" value="TreeGrafter"/>
</dbReference>
<dbReference type="GO" id="GO:0005525">
    <property type="term" value="F:GTP binding"/>
    <property type="evidence" value="ECO:0007669"/>
    <property type="project" value="UniProtKB-UniRule"/>
</dbReference>
<dbReference type="Pfam" id="PF01926">
    <property type="entry name" value="MMR_HSR1"/>
    <property type="match status" value="1"/>
</dbReference>
<comment type="function">
    <text evidence="6">GTPase that associates with the 50S ribosomal subunit and may have a role during protein synthesis or ribosome biogenesis.</text>
</comment>